<dbReference type="RefSeq" id="WP_237343692.1">
    <property type="nucleotide sequence ID" value="NZ_JABWGX010000001.1"/>
</dbReference>
<feature type="transmembrane region" description="Helical" evidence="1">
    <location>
        <begin position="26"/>
        <end position="49"/>
    </location>
</feature>
<reference evidence="2 3" key="1">
    <citation type="submission" date="2023-07" db="EMBL/GenBank/DDBJ databases">
        <title>Genomic Encyclopedia of Type Strains, Phase IV (KMG-IV): sequencing the most valuable type-strain genomes for metagenomic binning, comparative biology and taxonomic classification.</title>
        <authorList>
            <person name="Goeker M."/>
        </authorList>
    </citation>
    <scope>NUCLEOTIDE SEQUENCE [LARGE SCALE GENOMIC DNA]</scope>
    <source>
        <strain evidence="2 3">DSM 3770</strain>
    </source>
</reference>
<keyword evidence="1" id="KW-0472">Membrane</keyword>
<sequence>MSALDRSRYLLDFAVSSLLRRKGRTFGLLLVFSALVALVGSVLLFGAAFRREAFAA</sequence>
<protein>
    <recommendedName>
        <fullName evidence="4">ABC transporter permease</fullName>
    </recommendedName>
</protein>
<comment type="caution">
    <text evidence="2">The sequence shown here is derived from an EMBL/GenBank/DDBJ whole genome shotgun (WGS) entry which is preliminary data.</text>
</comment>
<keyword evidence="1" id="KW-1133">Transmembrane helix</keyword>
<proteinExistence type="predicted"/>
<evidence type="ECO:0008006" key="4">
    <source>
        <dbReference type="Google" id="ProtNLM"/>
    </source>
</evidence>
<accession>A0ABU0LGP2</accession>
<evidence type="ECO:0000313" key="2">
    <source>
        <dbReference type="EMBL" id="MDQ0506235.1"/>
    </source>
</evidence>
<evidence type="ECO:0000313" key="3">
    <source>
        <dbReference type="Proteomes" id="UP001241747"/>
    </source>
</evidence>
<keyword evidence="1" id="KW-0812">Transmembrane</keyword>
<evidence type="ECO:0000256" key="1">
    <source>
        <dbReference type="SAM" id="Phobius"/>
    </source>
</evidence>
<name>A0ABU0LGP2_XANAG</name>
<gene>
    <name evidence="2" type="ORF">QOZ94_003039</name>
</gene>
<organism evidence="2 3">
    <name type="scientific">Xanthobacter agilis</name>
    <dbReference type="NCBI Taxonomy" id="47492"/>
    <lineage>
        <taxon>Bacteria</taxon>
        <taxon>Pseudomonadati</taxon>
        <taxon>Pseudomonadota</taxon>
        <taxon>Alphaproteobacteria</taxon>
        <taxon>Hyphomicrobiales</taxon>
        <taxon>Xanthobacteraceae</taxon>
        <taxon>Xanthobacter</taxon>
    </lineage>
</organism>
<dbReference type="Proteomes" id="UP001241747">
    <property type="component" value="Unassembled WGS sequence"/>
</dbReference>
<dbReference type="EMBL" id="JAUSVY010000006">
    <property type="protein sequence ID" value="MDQ0506235.1"/>
    <property type="molecule type" value="Genomic_DNA"/>
</dbReference>
<keyword evidence="3" id="KW-1185">Reference proteome</keyword>